<gene>
    <name evidence="6" type="ORF">QYT958_LOCUS26680</name>
    <name evidence="5" type="ORF">UJA718_LOCUS18325</name>
</gene>
<dbReference type="Proteomes" id="UP000663873">
    <property type="component" value="Unassembled WGS sequence"/>
</dbReference>
<feature type="compositionally biased region" description="Acidic residues" evidence="4">
    <location>
        <begin position="349"/>
        <end position="392"/>
    </location>
</feature>
<evidence type="ECO:0000256" key="1">
    <source>
        <dbReference type="ARBA" id="ARBA00022468"/>
    </source>
</evidence>
<keyword evidence="7" id="KW-1185">Reference proteome</keyword>
<dbReference type="GO" id="GO:0005096">
    <property type="term" value="F:GTPase activator activity"/>
    <property type="evidence" value="ECO:0007669"/>
    <property type="project" value="UniProtKB-KW"/>
</dbReference>
<evidence type="ECO:0000313" key="7">
    <source>
        <dbReference type="Proteomes" id="UP000663873"/>
    </source>
</evidence>
<proteinExistence type="predicted"/>
<dbReference type="GO" id="GO:0031267">
    <property type="term" value="F:small GTPase binding"/>
    <property type="evidence" value="ECO:0007669"/>
    <property type="project" value="TreeGrafter"/>
</dbReference>
<dbReference type="EMBL" id="CAJOBP010003091">
    <property type="protein sequence ID" value="CAF4389600.1"/>
    <property type="molecule type" value="Genomic_DNA"/>
</dbReference>
<evidence type="ECO:0008006" key="8">
    <source>
        <dbReference type="Google" id="ProtNLM"/>
    </source>
</evidence>
<feature type="region of interest" description="Disordered" evidence="4">
    <location>
        <begin position="347"/>
        <end position="420"/>
    </location>
</feature>
<protein>
    <recommendedName>
        <fullName evidence="8">Ran GTPase-activating protein 1</fullName>
    </recommendedName>
</protein>
<name>A0A820NP67_9BILA</name>
<keyword evidence="2" id="KW-0433">Leucine-rich repeat</keyword>
<accession>A0A820NP67</accession>
<dbReference type="GO" id="GO:0048471">
    <property type="term" value="C:perinuclear region of cytoplasm"/>
    <property type="evidence" value="ECO:0007669"/>
    <property type="project" value="TreeGrafter"/>
</dbReference>
<comment type="caution">
    <text evidence="5">The sequence shown here is derived from an EMBL/GenBank/DDBJ whole genome shotgun (WGS) entry which is preliminary data.</text>
</comment>
<evidence type="ECO:0000256" key="4">
    <source>
        <dbReference type="SAM" id="MobiDB-lite"/>
    </source>
</evidence>
<dbReference type="CDD" id="cd00116">
    <property type="entry name" value="LRR_RI"/>
    <property type="match status" value="1"/>
</dbReference>
<dbReference type="InterPro" id="IPR027038">
    <property type="entry name" value="RanGap"/>
</dbReference>
<dbReference type="PANTHER" id="PTHR24113">
    <property type="entry name" value="RAN GTPASE-ACTIVATING PROTEIN 1"/>
    <property type="match status" value="1"/>
</dbReference>
<dbReference type="Proteomes" id="UP000663848">
    <property type="component" value="Unassembled WGS sequence"/>
</dbReference>
<dbReference type="EMBL" id="CAJOBR010006454">
    <property type="protein sequence ID" value="CAF4844328.1"/>
    <property type="molecule type" value="Genomic_DNA"/>
</dbReference>
<dbReference type="GO" id="GO:0006913">
    <property type="term" value="P:nucleocytoplasmic transport"/>
    <property type="evidence" value="ECO:0007669"/>
    <property type="project" value="TreeGrafter"/>
</dbReference>
<dbReference type="GO" id="GO:0005829">
    <property type="term" value="C:cytosol"/>
    <property type="evidence" value="ECO:0007669"/>
    <property type="project" value="TreeGrafter"/>
</dbReference>
<evidence type="ECO:0000256" key="2">
    <source>
        <dbReference type="ARBA" id="ARBA00022614"/>
    </source>
</evidence>
<dbReference type="SUPFAM" id="SSF52047">
    <property type="entry name" value="RNI-like"/>
    <property type="match status" value="1"/>
</dbReference>
<evidence type="ECO:0000256" key="3">
    <source>
        <dbReference type="ARBA" id="ARBA00022737"/>
    </source>
</evidence>
<sequence length="510" mass="56094">MTDNLSKSIKSTEHELSWANRGLKGNCAADVKDLCDEIVKYKKLKALRLEGNTINEEAATAIGKALEKHSEVERLIWNDLFTTRLKTEVPPSLIKLTQGLLTNGSHIVEINLSDNAFGPIGVKGLETFLSSSACFTLEELRLNNCGMGSMGGKLLAEALIACHKNSIAAGGKRFALKQFIAGRNRLEIEGSQALAKAFEIIGTLEVIRMPQNGIRPPGIEALATAFVRNRNLRVIDLNDNTITTAAQKLASAIEKLPKLEIINLESSLIRTKGAIAVARAIVSHKNLQELYLGCNDMHTEGGLEVARAVKNMPSLKVLDLNGNCFGLDGIDEVRSVLENKSFINQMAFSDDEGSDEEEEEQDDGNESDDEEDVEGENDEDYQEAEEEQDENESPSFFFGTNPIQQTTGFQFGGSPTIPSKPETVNGLSNMIAKFDFNVSSSFSFGLQPTTDTKDNKLSIYNSIDKVKEHLKNDEQSIERAIKLLEDIWNDNSVLQNDSSSIASNYEMLHL</sequence>
<evidence type="ECO:0000313" key="5">
    <source>
        <dbReference type="EMBL" id="CAF4389600.1"/>
    </source>
</evidence>
<dbReference type="GO" id="GO:0005634">
    <property type="term" value="C:nucleus"/>
    <property type="evidence" value="ECO:0007669"/>
    <property type="project" value="TreeGrafter"/>
</dbReference>
<dbReference type="Pfam" id="PF13516">
    <property type="entry name" value="LRR_6"/>
    <property type="match status" value="4"/>
</dbReference>
<keyword evidence="3" id="KW-0677">Repeat</keyword>
<dbReference type="InterPro" id="IPR001611">
    <property type="entry name" value="Leu-rich_rpt"/>
</dbReference>
<reference evidence="5" key="1">
    <citation type="submission" date="2021-02" db="EMBL/GenBank/DDBJ databases">
        <authorList>
            <person name="Nowell W R."/>
        </authorList>
    </citation>
    <scope>NUCLEOTIDE SEQUENCE</scope>
</reference>
<dbReference type="SMART" id="SM00368">
    <property type="entry name" value="LRR_RI"/>
    <property type="match status" value="8"/>
</dbReference>
<dbReference type="AlphaFoldDB" id="A0A820NP67"/>
<organism evidence="5 7">
    <name type="scientific">Rotaria socialis</name>
    <dbReference type="NCBI Taxonomy" id="392032"/>
    <lineage>
        <taxon>Eukaryota</taxon>
        <taxon>Metazoa</taxon>
        <taxon>Spiralia</taxon>
        <taxon>Gnathifera</taxon>
        <taxon>Rotifera</taxon>
        <taxon>Eurotatoria</taxon>
        <taxon>Bdelloidea</taxon>
        <taxon>Philodinida</taxon>
        <taxon>Philodinidae</taxon>
        <taxon>Rotaria</taxon>
    </lineage>
</organism>
<evidence type="ECO:0000313" key="6">
    <source>
        <dbReference type="EMBL" id="CAF4844328.1"/>
    </source>
</evidence>
<dbReference type="PANTHER" id="PTHR24113:SF12">
    <property type="entry name" value="RAN GTPASE-ACTIVATING PROTEIN 1"/>
    <property type="match status" value="1"/>
</dbReference>
<dbReference type="InterPro" id="IPR032675">
    <property type="entry name" value="LRR_dom_sf"/>
</dbReference>
<dbReference type="Gene3D" id="3.80.10.10">
    <property type="entry name" value="Ribonuclease Inhibitor"/>
    <property type="match status" value="1"/>
</dbReference>
<keyword evidence="1" id="KW-0343">GTPase activation</keyword>